<gene>
    <name evidence="3" type="ORF">CHH61_10670</name>
</gene>
<evidence type="ECO:0000313" key="4">
    <source>
        <dbReference type="Proteomes" id="UP000216133"/>
    </source>
</evidence>
<dbReference type="Gene3D" id="3.30.1370.60">
    <property type="entry name" value="Hypothetical oxidoreductase yiak, domain 2"/>
    <property type="match status" value="1"/>
</dbReference>
<dbReference type="SUPFAM" id="SSF89733">
    <property type="entry name" value="L-sulfolactate dehydrogenase-like"/>
    <property type="match status" value="1"/>
</dbReference>
<dbReference type="Gene3D" id="1.10.1530.10">
    <property type="match status" value="1"/>
</dbReference>
<dbReference type="InterPro" id="IPR043143">
    <property type="entry name" value="Mal/L-sulf/L-lact_DH-like_NADP"/>
</dbReference>
<name>A0A268S0L6_SHOCL</name>
<organism evidence="3 4">
    <name type="scientific">Shouchella clausii</name>
    <name type="common">Alkalihalobacillus clausii</name>
    <dbReference type="NCBI Taxonomy" id="79880"/>
    <lineage>
        <taxon>Bacteria</taxon>
        <taxon>Bacillati</taxon>
        <taxon>Bacillota</taxon>
        <taxon>Bacilli</taxon>
        <taxon>Bacillales</taxon>
        <taxon>Bacillaceae</taxon>
        <taxon>Shouchella</taxon>
    </lineage>
</organism>
<reference evidence="3 4" key="1">
    <citation type="submission" date="2017-07" db="EMBL/GenBank/DDBJ databases">
        <title>Isolation and whole genome analysis of endospore-forming bacteria from heroin.</title>
        <authorList>
            <person name="Kalinowski J."/>
            <person name="Ahrens B."/>
            <person name="Al-Dilaimi A."/>
            <person name="Winkler A."/>
            <person name="Wibberg D."/>
            <person name="Schleenbecker U."/>
            <person name="Ruckert C."/>
            <person name="Wolfel R."/>
            <person name="Grass G."/>
        </authorList>
    </citation>
    <scope>NUCLEOTIDE SEQUENCE [LARGE SCALE GENOMIC DNA]</scope>
    <source>
        <strain evidence="3 4">7523-2</strain>
    </source>
</reference>
<dbReference type="PANTHER" id="PTHR11091">
    <property type="entry name" value="OXIDOREDUCTASE-RELATED"/>
    <property type="match status" value="1"/>
</dbReference>
<comment type="caution">
    <text evidence="3">The sequence shown here is derived from an EMBL/GenBank/DDBJ whole genome shotgun (WGS) entry which is preliminary data.</text>
</comment>
<dbReference type="NCBIfam" id="NF011599">
    <property type="entry name" value="PRK15025.1"/>
    <property type="match status" value="1"/>
</dbReference>
<accession>A0A268S0L6</accession>
<protein>
    <submittedName>
        <fullName evidence="3">Ureidoglycolate dehydrogenase</fullName>
    </submittedName>
</protein>
<dbReference type="Pfam" id="PF02615">
    <property type="entry name" value="Ldh_2"/>
    <property type="match status" value="1"/>
</dbReference>
<dbReference type="InterPro" id="IPR036111">
    <property type="entry name" value="Mal/L-sulfo/L-lacto_DH-like_sf"/>
</dbReference>
<dbReference type="PANTHER" id="PTHR11091:SF0">
    <property type="entry name" value="MALATE DEHYDROGENASE"/>
    <property type="match status" value="1"/>
</dbReference>
<proteinExistence type="inferred from homology"/>
<dbReference type="AlphaFoldDB" id="A0A268S0L6"/>
<dbReference type="EMBL" id="NPBS01000050">
    <property type="protein sequence ID" value="PAF26029.1"/>
    <property type="molecule type" value="Genomic_DNA"/>
</dbReference>
<evidence type="ECO:0000256" key="1">
    <source>
        <dbReference type="ARBA" id="ARBA00006056"/>
    </source>
</evidence>
<dbReference type="InterPro" id="IPR003767">
    <property type="entry name" value="Malate/L-lactate_DH-like"/>
</dbReference>
<dbReference type="InterPro" id="IPR043144">
    <property type="entry name" value="Mal/L-sulf/L-lact_DH-like_ah"/>
</dbReference>
<comment type="similarity">
    <text evidence="1">Belongs to the LDH2/MDH2 oxidoreductase family.</text>
</comment>
<dbReference type="Proteomes" id="UP000216133">
    <property type="component" value="Unassembled WGS sequence"/>
</dbReference>
<dbReference type="RefSeq" id="WP_095256100.1">
    <property type="nucleotide sequence ID" value="NZ_JARRUH010000006.1"/>
</dbReference>
<dbReference type="GO" id="GO:0016491">
    <property type="term" value="F:oxidoreductase activity"/>
    <property type="evidence" value="ECO:0007669"/>
    <property type="project" value="UniProtKB-KW"/>
</dbReference>
<evidence type="ECO:0000256" key="2">
    <source>
        <dbReference type="ARBA" id="ARBA00023002"/>
    </source>
</evidence>
<evidence type="ECO:0000313" key="3">
    <source>
        <dbReference type="EMBL" id="PAF26029.1"/>
    </source>
</evidence>
<keyword evidence="2" id="KW-0560">Oxidoreductase</keyword>
<sequence>MAIRIQTKQLQHAVANAFINANVNEEDAHIAADVLVHANLRGVDSHGVMRVEHYLKRIAAGGLKTNPQSTIKQMTPSTAVYDADHGLGHPASKKAMDHAIQLAKNNGIGAVAVQNSSHCGALSYFVQQAAHSNVIGIAMSQTDKAVVPFGGKAPFFGTNPIAFGFPAEAEKPVILDFATSEAAFGKILNAQASGNSIPANWGVDKEGKTTTNPNEVAYLLPFGGAKGYGLAMVVEIFSALLTASAFGPHVTKMYGDYDQYRRLGHFFIAIDTEAFAPAVSFPTQIDQMVRELRQVPPADGFSQVLAPGDPEANTYETRQKEGIPLPKDVWTFIESQQSGAKSSQDS</sequence>